<gene>
    <name evidence="1" type="ORF">Val02_51060</name>
</gene>
<dbReference type="InterPro" id="IPR027417">
    <property type="entry name" value="P-loop_NTPase"/>
</dbReference>
<evidence type="ECO:0000313" key="1">
    <source>
        <dbReference type="EMBL" id="GIJ48220.1"/>
    </source>
</evidence>
<reference evidence="1" key="1">
    <citation type="submission" date="2021-01" db="EMBL/GenBank/DDBJ databases">
        <title>Whole genome shotgun sequence of Virgisporangium aliadipatigenens NBRC 105644.</title>
        <authorList>
            <person name="Komaki H."/>
            <person name="Tamura T."/>
        </authorList>
    </citation>
    <scope>NUCLEOTIDE SEQUENCE</scope>
    <source>
        <strain evidence="1">NBRC 105644</strain>
    </source>
</reference>
<organism evidence="1 2">
    <name type="scientific">Virgisporangium aliadipatigenens</name>
    <dbReference type="NCBI Taxonomy" id="741659"/>
    <lineage>
        <taxon>Bacteria</taxon>
        <taxon>Bacillati</taxon>
        <taxon>Actinomycetota</taxon>
        <taxon>Actinomycetes</taxon>
        <taxon>Micromonosporales</taxon>
        <taxon>Micromonosporaceae</taxon>
        <taxon>Virgisporangium</taxon>
    </lineage>
</organism>
<dbReference type="Proteomes" id="UP000619260">
    <property type="component" value="Unassembled WGS sequence"/>
</dbReference>
<sequence>MLRHALRLVGDALTDQISYRSRRPAEYARGAPSLVGEDVVRLGDEPGTFVGRAAELESLIPLVRERAGSALAYVHGPAGIGKSALLSRLRDEAVGIGRPVAVLAPGGRPDGLAALASPVVVVDGVETVTDPAGWLRGALLPAVPDGALVLLAGRGRPDPQWWVEPVWDHDIVAYELDGLEPEAAHALLESYGFPGEIRSSAVAYSEGYPAVLCGALDTPAQPADWSPSAERRRELLDRIVGVVPSPEHQQALEVCALALTTNEAVLRQVVNDQAGSVFRWMRALPFLRAQPGGLAPMGAVRRLISDELRSRDPAAYRRLHRTLREHFVGAVRRGVGEFLESGLDAVGYLHRRVTAAEALIDTDRHEGELRRCDHEALVALAGAAHGPALAEVTRFWLARDPAGFRVRWDARTGAVEAFTLWLRLAGRMDAEATADPAVAAIRRYVEAAGPVTSDEAITVGRLFVRSVTSRSLERVAETQLLSRAVRAGWPGWTFLLQPPGAEWHSLSAYFDLYPFGPDPTGEGNGVILGRDWRRSPLGGWLDQVDERIFDGARSHGRPLTMPRGDFDDEVRRALRHLRDRRGLETSPLLRTRLVADAVDGAAALRSAIRDAVESLKDRPDGMKQFRAVSTAYLSGVSTQDAAAARLGVPISTFRRHLALGVRGVCDRLWREQFRVRSDVGHREAG</sequence>
<evidence type="ECO:0000313" key="2">
    <source>
        <dbReference type="Proteomes" id="UP000619260"/>
    </source>
</evidence>
<evidence type="ECO:0008006" key="3">
    <source>
        <dbReference type="Google" id="ProtNLM"/>
    </source>
</evidence>
<dbReference type="SUPFAM" id="SSF52540">
    <property type="entry name" value="P-loop containing nucleoside triphosphate hydrolases"/>
    <property type="match status" value="1"/>
</dbReference>
<accession>A0A8J4DRK2</accession>
<protein>
    <recommendedName>
        <fullName evidence="3">ATP-binding protein</fullName>
    </recommendedName>
</protein>
<dbReference type="EMBL" id="BOPF01000019">
    <property type="protein sequence ID" value="GIJ48220.1"/>
    <property type="molecule type" value="Genomic_DNA"/>
</dbReference>
<dbReference type="AlphaFoldDB" id="A0A8J4DRK2"/>
<comment type="caution">
    <text evidence="1">The sequence shown here is derived from an EMBL/GenBank/DDBJ whole genome shotgun (WGS) entry which is preliminary data.</text>
</comment>
<proteinExistence type="predicted"/>
<keyword evidence="2" id="KW-1185">Reference proteome</keyword>
<name>A0A8J4DRK2_9ACTN</name>